<sequence>MMSPNRKRFVVSLAENEQGKTLLNQRKQIAFCLIPTELEEGHELFKTVPVIWAMYDCHPKTFECGSTIGVATVKKKSDGSVIPSERRVVPVGYYTELTSRSTWSDVTRLREDMPATIIINNDSGVKRDLAICETYFVASACTRNWTKYNISEIPVRAYCGTGLKEMQKVRRDVEQVKDEFGNPWSVSLDDLPAVTSFQVSRLSSGETFIAVEDHSVIRSNNQMIDEIAQLKATLQVFQNQVTRALGNDLLGVQRLTAELHGTNGKVDKIEETVETRVASIESTVSSVRRALGETEDEVRQISQSVNDFATTLQDKANVGDLNTLQTEIEHDAVKVQQIEGHVVAIHNKLGAMGAQIERAEESARAVADTVRGLAEKTQGMASNHSRIERTVARMTQRVMQCETTLLEIGPSTWTVVATASNAAEDTELLEDLQHKLGRLRDLESFEAAALKSDDAVARASRAAAHFENLEAALDLAQYTISVQYLHIAL</sequence>
<protein>
    <submittedName>
        <fullName evidence="2">Uncharacterized protein</fullName>
    </submittedName>
</protein>
<dbReference type="Proteomes" id="UP000308730">
    <property type="component" value="Unassembled WGS sequence"/>
</dbReference>
<gene>
    <name evidence="2" type="ORF">EUX98_g6700</name>
</gene>
<keyword evidence="1" id="KW-0175">Coiled coil</keyword>
<name>A0A4S4MP49_9APHY</name>
<feature type="coiled-coil region" evidence="1">
    <location>
        <begin position="220"/>
        <end position="272"/>
    </location>
</feature>
<dbReference type="OrthoDB" id="2799783at2759"/>
<dbReference type="AlphaFoldDB" id="A0A4S4MP49"/>
<proteinExistence type="predicted"/>
<reference evidence="2 3" key="1">
    <citation type="submission" date="2019-02" db="EMBL/GenBank/DDBJ databases">
        <title>Genome sequencing of the rare red list fungi Antrodiella citrinella (Flaviporus citrinellus).</title>
        <authorList>
            <person name="Buettner E."/>
            <person name="Kellner H."/>
        </authorList>
    </citation>
    <scope>NUCLEOTIDE SEQUENCE [LARGE SCALE GENOMIC DNA]</scope>
    <source>
        <strain evidence="2 3">DSM 108506</strain>
    </source>
</reference>
<evidence type="ECO:0000313" key="3">
    <source>
        <dbReference type="Proteomes" id="UP000308730"/>
    </source>
</evidence>
<keyword evidence="3" id="KW-1185">Reference proteome</keyword>
<organism evidence="2 3">
    <name type="scientific">Antrodiella citrinella</name>
    <dbReference type="NCBI Taxonomy" id="2447956"/>
    <lineage>
        <taxon>Eukaryota</taxon>
        <taxon>Fungi</taxon>
        <taxon>Dikarya</taxon>
        <taxon>Basidiomycota</taxon>
        <taxon>Agaricomycotina</taxon>
        <taxon>Agaricomycetes</taxon>
        <taxon>Polyporales</taxon>
        <taxon>Steccherinaceae</taxon>
        <taxon>Antrodiella</taxon>
    </lineage>
</organism>
<dbReference type="EMBL" id="SGPM01000248">
    <property type="protein sequence ID" value="THH27485.1"/>
    <property type="molecule type" value="Genomic_DNA"/>
</dbReference>
<dbReference type="Gene3D" id="1.10.287.1490">
    <property type="match status" value="1"/>
</dbReference>
<evidence type="ECO:0000313" key="2">
    <source>
        <dbReference type="EMBL" id="THH27485.1"/>
    </source>
</evidence>
<dbReference type="SUPFAM" id="SSF57997">
    <property type="entry name" value="Tropomyosin"/>
    <property type="match status" value="1"/>
</dbReference>
<evidence type="ECO:0000256" key="1">
    <source>
        <dbReference type="SAM" id="Coils"/>
    </source>
</evidence>
<comment type="caution">
    <text evidence="2">The sequence shown here is derived from an EMBL/GenBank/DDBJ whole genome shotgun (WGS) entry which is preliminary data.</text>
</comment>
<accession>A0A4S4MP49</accession>